<evidence type="ECO:0000256" key="1">
    <source>
        <dbReference type="SAM" id="Phobius"/>
    </source>
</evidence>
<feature type="transmembrane region" description="Helical" evidence="1">
    <location>
        <begin position="36"/>
        <end position="58"/>
    </location>
</feature>
<reference evidence="2" key="1">
    <citation type="submission" date="2020-10" db="EMBL/GenBank/DDBJ databases">
        <authorList>
            <person name="Gilroy R."/>
        </authorList>
    </citation>
    <scope>NUCLEOTIDE SEQUENCE</scope>
    <source>
        <strain evidence="2">ChiSjej4B22-8148</strain>
    </source>
</reference>
<sequence>MEFSYQYEYGEKEIEVIKNLIYSQLKKETDYKKPLGFFRLAHVLLGLGYIFLAISYYASSAMQANTFLLVLYLLLGFFWIVIGLGATGVLWNYSAKKTVASLRILKEKGNVTLNEQGVFLSSSYAEIHQFWNSLTEWGKSGSFVYVICGGFILLIDQDKITEEEYRTLRRLLEDYISLEGAA</sequence>
<reference evidence="2" key="2">
    <citation type="journal article" date="2021" name="PeerJ">
        <title>Extensive microbial diversity within the chicken gut microbiome revealed by metagenomics and culture.</title>
        <authorList>
            <person name="Gilroy R."/>
            <person name="Ravi A."/>
            <person name="Getino M."/>
            <person name="Pursley I."/>
            <person name="Horton D.L."/>
            <person name="Alikhan N.F."/>
            <person name="Baker D."/>
            <person name="Gharbi K."/>
            <person name="Hall N."/>
            <person name="Watson M."/>
            <person name="Adriaenssens E.M."/>
            <person name="Foster-Nyarko E."/>
            <person name="Jarju S."/>
            <person name="Secka A."/>
            <person name="Antonio M."/>
            <person name="Oren A."/>
            <person name="Chaudhuri R.R."/>
            <person name="La Ragione R."/>
            <person name="Hildebrand F."/>
            <person name="Pallen M.J."/>
        </authorList>
    </citation>
    <scope>NUCLEOTIDE SEQUENCE</scope>
    <source>
        <strain evidence="2">ChiSjej4B22-8148</strain>
    </source>
</reference>
<organism evidence="2 3">
    <name type="scientific">Candidatus Choladousia intestinavium</name>
    <dbReference type="NCBI Taxonomy" id="2840727"/>
    <lineage>
        <taxon>Bacteria</taxon>
        <taxon>Bacillati</taxon>
        <taxon>Bacillota</taxon>
        <taxon>Clostridia</taxon>
        <taxon>Lachnospirales</taxon>
        <taxon>Lachnospiraceae</taxon>
        <taxon>Lachnospiraceae incertae sedis</taxon>
        <taxon>Candidatus Choladousia</taxon>
    </lineage>
</organism>
<evidence type="ECO:0000313" key="3">
    <source>
        <dbReference type="Proteomes" id="UP000886757"/>
    </source>
</evidence>
<evidence type="ECO:0008006" key="4">
    <source>
        <dbReference type="Google" id="ProtNLM"/>
    </source>
</evidence>
<keyword evidence="1" id="KW-0472">Membrane</keyword>
<name>A0A9D1AAK7_9FIRM</name>
<dbReference type="Proteomes" id="UP000886757">
    <property type="component" value="Unassembled WGS sequence"/>
</dbReference>
<keyword evidence="1" id="KW-0812">Transmembrane</keyword>
<proteinExistence type="predicted"/>
<dbReference type="EMBL" id="DVGK01000043">
    <property type="protein sequence ID" value="HIR12971.1"/>
    <property type="molecule type" value="Genomic_DNA"/>
</dbReference>
<gene>
    <name evidence="2" type="ORF">IAB31_03495</name>
</gene>
<comment type="caution">
    <text evidence="2">The sequence shown here is derived from an EMBL/GenBank/DDBJ whole genome shotgun (WGS) entry which is preliminary data.</text>
</comment>
<protein>
    <recommendedName>
        <fullName evidence="4">YcxB-like protein domain-containing protein</fullName>
    </recommendedName>
</protein>
<evidence type="ECO:0000313" key="2">
    <source>
        <dbReference type="EMBL" id="HIR12971.1"/>
    </source>
</evidence>
<keyword evidence="1" id="KW-1133">Transmembrane helix</keyword>
<accession>A0A9D1AAK7</accession>
<feature type="transmembrane region" description="Helical" evidence="1">
    <location>
        <begin position="70"/>
        <end position="93"/>
    </location>
</feature>
<dbReference type="AlphaFoldDB" id="A0A9D1AAK7"/>